<protein>
    <recommendedName>
        <fullName evidence="5">Secreted protein</fullName>
    </recommendedName>
</protein>
<evidence type="ECO:0000313" key="4">
    <source>
        <dbReference type="Proteomes" id="UP001152876"/>
    </source>
</evidence>
<sequence length="226" mass="25074">MSFKHRLPFALCLSLTLWATGCQPQSTTEPTMTPDAPASPGAGKNDKSAQPHLYRLNPTPRQGYELVLTIQDAPGPFKKMGWSALYQAKGCNYVVNDFAGVRGEPEHTVVLPFTERPDGSFAATVYLDAMLDEDYYGNGVCQWTLTSVGPWVMATGSPAETLFDTDLSSEQLLAEQPVQLFYWKGYYPQSKVDGFKTWGNSTREQFAPEARDNLFSMTLTPKKVQP</sequence>
<accession>A0A9X4NPV9</accession>
<reference evidence="3" key="1">
    <citation type="submission" date="2013-01" db="EMBL/GenBank/DDBJ databases">
        <title>Genome draft of Hydrogenophaga taeniospiralis 2K1.</title>
        <authorList>
            <person name="Gomila M."/>
            <person name="Lalucat J."/>
        </authorList>
    </citation>
    <scope>NUCLEOTIDE SEQUENCE</scope>
    <source>
        <strain evidence="3">CCUG 15921</strain>
    </source>
</reference>
<dbReference type="EMBL" id="AOGK01000002">
    <property type="protein sequence ID" value="MDG5974381.1"/>
    <property type="molecule type" value="Genomic_DNA"/>
</dbReference>
<evidence type="ECO:0000256" key="2">
    <source>
        <dbReference type="SAM" id="SignalP"/>
    </source>
</evidence>
<gene>
    <name evidence="3" type="ORF">H010_03902</name>
</gene>
<name>A0A9X4NPV9_9BURK</name>
<keyword evidence="4" id="KW-1185">Reference proteome</keyword>
<comment type="caution">
    <text evidence="3">The sequence shown here is derived from an EMBL/GenBank/DDBJ whole genome shotgun (WGS) entry which is preliminary data.</text>
</comment>
<keyword evidence="2" id="KW-0732">Signal</keyword>
<evidence type="ECO:0000313" key="3">
    <source>
        <dbReference type="EMBL" id="MDG5974381.1"/>
    </source>
</evidence>
<evidence type="ECO:0008006" key="5">
    <source>
        <dbReference type="Google" id="ProtNLM"/>
    </source>
</evidence>
<feature type="signal peptide" evidence="2">
    <location>
        <begin position="1"/>
        <end position="19"/>
    </location>
</feature>
<dbReference type="RefSeq" id="WP_068169839.1">
    <property type="nucleotide sequence ID" value="NZ_AOGK01000002.1"/>
</dbReference>
<dbReference type="Proteomes" id="UP001152876">
    <property type="component" value="Unassembled WGS sequence"/>
</dbReference>
<feature type="chain" id="PRO_5040811698" description="Secreted protein" evidence="2">
    <location>
        <begin position="20"/>
        <end position="226"/>
    </location>
</feature>
<dbReference type="PROSITE" id="PS51257">
    <property type="entry name" value="PROKAR_LIPOPROTEIN"/>
    <property type="match status" value="1"/>
</dbReference>
<dbReference type="OrthoDB" id="6853546at2"/>
<dbReference type="AlphaFoldDB" id="A0A9X4NPV9"/>
<organism evidence="3 4">
    <name type="scientific">Hydrogenophaga taeniospiralis CCUG 15921</name>
    <dbReference type="NCBI Taxonomy" id="1281780"/>
    <lineage>
        <taxon>Bacteria</taxon>
        <taxon>Pseudomonadati</taxon>
        <taxon>Pseudomonadota</taxon>
        <taxon>Betaproteobacteria</taxon>
        <taxon>Burkholderiales</taxon>
        <taxon>Comamonadaceae</taxon>
        <taxon>Hydrogenophaga</taxon>
    </lineage>
</organism>
<feature type="region of interest" description="Disordered" evidence="1">
    <location>
        <begin position="24"/>
        <end position="57"/>
    </location>
</feature>
<proteinExistence type="predicted"/>
<evidence type="ECO:0000256" key="1">
    <source>
        <dbReference type="SAM" id="MobiDB-lite"/>
    </source>
</evidence>